<feature type="domain" description="NACHT" evidence="2">
    <location>
        <begin position="192"/>
        <end position="323"/>
    </location>
</feature>
<dbReference type="Gene3D" id="1.25.10.10">
    <property type="entry name" value="Leucine-rich Repeat Variant"/>
    <property type="match status" value="3"/>
</dbReference>
<dbReference type="InterPro" id="IPR027417">
    <property type="entry name" value="P-loop_NTPase"/>
</dbReference>
<proteinExistence type="predicted"/>
<dbReference type="RefSeq" id="WP_203688365.1">
    <property type="nucleotide sequence ID" value="NZ_BAAALC010000049.1"/>
</dbReference>
<dbReference type="PROSITE" id="PS50837">
    <property type="entry name" value="NACHT"/>
    <property type="match status" value="1"/>
</dbReference>
<dbReference type="Gene3D" id="3.40.50.300">
    <property type="entry name" value="P-loop containing nucleotide triphosphate hydrolases"/>
    <property type="match status" value="1"/>
</dbReference>
<dbReference type="SMART" id="SM00567">
    <property type="entry name" value="EZ_HEAT"/>
    <property type="match status" value="7"/>
</dbReference>
<dbReference type="SUPFAM" id="SSF48371">
    <property type="entry name" value="ARM repeat"/>
    <property type="match status" value="2"/>
</dbReference>
<dbReference type="InterPro" id="IPR007111">
    <property type="entry name" value="NACHT_NTPase"/>
</dbReference>
<organism evidence="3 4">
    <name type="scientific">Catellatospora coxensis</name>
    <dbReference type="NCBI Taxonomy" id="310354"/>
    <lineage>
        <taxon>Bacteria</taxon>
        <taxon>Bacillati</taxon>
        <taxon>Actinomycetota</taxon>
        <taxon>Actinomycetes</taxon>
        <taxon>Micromonosporales</taxon>
        <taxon>Micromonosporaceae</taxon>
        <taxon>Catellatospora</taxon>
    </lineage>
</organism>
<keyword evidence="1" id="KW-0812">Transmembrane</keyword>
<dbReference type="InterPro" id="IPR004155">
    <property type="entry name" value="PBS_lyase_HEAT"/>
</dbReference>
<dbReference type="Pfam" id="PF13646">
    <property type="entry name" value="HEAT_2"/>
    <property type="match status" value="3"/>
</dbReference>
<feature type="transmembrane region" description="Helical" evidence="1">
    <location>
        <begin position="42"/>
        <end position="65"/>
    </location>
</feature>
<reference evidence="3 4" key="1">
    <citation type="submission" date="2021-01" db="EMBL/GenBank/DDBJ databases">
        <title>Whole genome shotgun sequence of Catellatospora coxensis NBRC 107359.</title>
        <authorList>
            <person name="Komaki H."/>
            <person name="Tamura T."/>
        </authorList>
    </citation>
    <scope>NUCLEOTIDE SEQUENCE [LARGE SCALE GENOMIC DNA]</scope>
    <source>
        <strain evidence="3 4">NBRC 107359</strain>
    </source>
</reference>
<dbReference type="PANTHER" id="PTHR12697:SF5">
    <property type="entry name" value="DEOXYHYPUSINE HYDROXYLASE"/>
    <property type="match status" value="1"/>
</dbReference>
<dbReference type="InterPro" id="IPR011989">
    <property type="entry name" value="ARM-like"/>
</dbReference>
<dbReference type="PANTHER" id="PTHR12697">
    <property type="entry name" value="PBS LYASE HEAT-LIKE PROTEIN"/>
    <property type="match status" value="1"/>
</dbReference>
<evidence type="ECO:0000259" key="2">
    <source>
        <dbReference type="PROSITE" id="PS50837"/>
    </source>
</evidence>
<keyword evidence="1" id="KW-1133">Transmembrane helix</keyword>
<sequence length="1158" mass="127408">MRLKARSTWWYAAAALVIVGVSILMFRLVMFLVGQTLGDADSWMSVAGGLTAMVGVAVGAIGWLLRRGREAHDDEAGSAGRLAGWEAARQTYGTAIRRRYQSIDLEVLTPLSEQDEHPPLRIGEIFVGQLVKTDPPAVELPRELMLRLAQDDLQELRDLPPDVDQNLLAEVRKAYTQRPPVPVLELLAGEGVRLVLLGDPGAGKSTLARYVVYTLSGQVQPTDPLAPLVGWLPLIVELRSFSRVLNADPVDAFGRYWQQRHAEGTGLPPDELMDHLRDDGRAVVFFDGLDEVFEPGLRDLVERHIVGFADAHPRARVVVTSRPVGYQGDDLRAAGFAKAKLQDLDQRQIRDFVTRWYQVTCRDEPTQGEQLSARLLRAIGDSNAVAEIAGNPMLLTILAIIGRRRALPRDRSSVFEHAVTVMVEHWDPSKFLNRELPSANLPYLDATDKLELLRLVARRMQDSPAGLSGNFISGHDLTTEFADFLRERDPGHVPLDKAKQAAVSMIQQFRDRNFILSRFGGNVYGFVHRSFLEYLAAADIVDRFHRTRELTEDQLVERVYVRRWKDPAWQEVLLLVTGMLGEATAERCILALLAQDPHWGTDLDAEPKHLVLAVRCVAEVRKPGRLTMAGPAILKGVIHALEVARLAESRWVFVSDLASVLYRAVVPVLAGFGSALPGRDGYLSWYEQNRADLGSVAAVAAELANAVQPAGCSTDNLVELATGHLPADVRQAAIAQLAYRARTDDTRTLLCQLVLAEGEPVVRRAAVSALGTTWRGDSGVSRMLRELAANDHEVGVREAAVHAMARCTPADPAGSVLLRELAQSADHSELRKAAVSALGIGWPADAAVSPLLQELAWHDPDVGVRQAAIHALGQGRPVAAETIATLHDAALNDPERKVRLAAMSVVSWTNREAAETLALLRDRALADSDPFIRQMALREVAQHWRAVPETFEFVADRGCHDVDELVRAAVVSSLRQHWHGHDAALRLLYRWAAEDGNTLVRRAAVEAIAVSWRGDANTLPYMREILSSDPDPWVRAAALEAVAADPQAGPDTLALLHQMVADTSAFNMSALRRAAVDAIVARWRDDEGTLPLLHRLASQDEDWSLRQLAASIIVAGWPDEPGSLPLAHLARQSPFQIVSEATRQSAPKPRTRIEDYFA</sequence>
<keyword evidence="4" id="KW-1185">Reference proteome</keyword>
<dbReference type="AlphaFoldDB" id="A0A8J3P514"/>
<name>A0A8J3P514_9ACTN</name>
<feature type="transmembrane region" description="Helical" evidence="1">
    <location>
        <begin position="9"/>
        <end position="30"/>
    </location>
</feature>
<keyword evidence="1" id="KW-0472">Membrane</keyword>
<evidence type="ECO:0000313" key="3">
    <source>
        <dbReference type="EMBL" id="GIG03902.1"/>
    </source>
</evidence>
<protein>
    <recommendedName>
        <fullName evidence="2">NACHT domain-containing protein</fullName>
    </recommendedName>
</protein>
<accession>A0A8J3P514</accession>
<gene>
    <name evidence="3" type="ORF">Cco03nite_06020</name>
</gene>
<comment type="caution">
    <text evidence="3">The sequence shown here is derived from an EMBL/GenBank/DDBJ whole genome shotgun (WGS) entry which is preliminary data.</text>
</comment>
<evidence type="ECO:0000313" key="4">
    <source>
        <dbReference type="Proteomes" id="UP000630887"/>
    </source>
</evidence>
<dbReference type="SUPFAM" id="SSF52540">
    <property type="entry name" value="P-loop containing nucleoside triphosphate hydrolases"/>
    <property type="match status" value="1"/>
</dbReference>
<dbReference type="Proteomes" id="UP000630887">
    <property type="component" value="Unassembled WGS sequence"/>
</dbReference>
<evidence type="ECO:0000256" key="1">
    <source>
        <dbReference type="SAM" id="Phobius"/>
    </source>
</evidence>
<dbReference type="EMBL" id="BONI01000004">
    <property type="protein sequence ID" value="GIG03902.1"/>
    <property type="molecule type" value="Genomic_DNA"/>
</dbReference>
<dbReference type="InterPro" id="IPR016024">
    <property type="entry name" value="ARM-type_fold"/>
</dbReference>
<dbReference type="GO" id="GO:0016491">
    <property type="term" value="F:oxidoreductase activity"/>
    <property type="evidence" value="ECO:0007669"/>
    <property type="project" value="TreeGrafter"/>
</dbReference>
<dbReference type="Pfam" id="PF05729">
    <property type="entry name" value="NACHT"/>
    <property type="match status" value="1"/>
</dbReference>